<proteinExistence type="predicted"/>
<comment type="caution">
    <text evidence="1">The sequence shown here is derived from an EMBL/GenBank/DDBJ whole genome shotgun (WGS) entry which is preliminary data.</text>
</comment>
<gene>
    <name evidence="1" type="ORF">ACFP3V_17625</name>
</gene>
<reference evidence="2" key="1">
    <citation type="journal article" date="2019" name="Int. J. Syst. Evol. Microbiol.">
        <title>The Global Catalogue of Microorganisms (GCM) 10K type strain sequencing project: providing services to taxonomists for standard genome sequencing and annotation.</title>
        <authorList>
            <consortium name="The Broad Institute Genomics Platform"/>
            <consortium name="The Broad Institute Genome Sequencing Center for Infectious Disease"/>
            <person name="Wu L."/>
            <person name="Ma J."/>
        </authorList>
    </citation>
    <scope>NUCLEOTIDE SEQUENCE [LARGE SCALE GENOMIC DNA]</scope>
    <source>
        <strain evidence="2">JCM 4816</strain>
    </source>
</reference>
<protein>
    <submittedName>
        <fullName evidence="1">DUF3046 domain-containing protein</fullName>
    </submittedName>
</protein>
<evidence type="ECO:0000313" key="1">
    <source>
        <dbReference type="EMBL" id="MFC5909032.1"/>
    </source>
</evidence>
<dbReference type="Proteomes" id="UP001596174">
    <property type="component" value="Unassembled WGS sequence"/>
</dbReference>
<evidence type="ECO:0000313" key="2">
    <source>
        <dbReference type="Proteomes" id="UP001596174"/>
    </source>
</evidence>
<dbReference type="Pfam" id="PF11248">
    <property type="entry name" value="DUF3046"/>
    <property type="match status" value="1"/>
</dbReference>
<organism evidence="1 2">
    <name type="scientific">Streptacidiphilus monticola</name>
    <dbReference type="NCBI Taxonomy" id="2161674"/>
    <lineage>
        <taxon>Bacteria</taxon>
        <taxon>Bacillati</taxon>
        <taxon>Actinomycetota</taxon>
        <taxon>Actinomycetes</taxon>
        <taxon>Kitasatosporales</taxon>
        <taxon>Streptomycetaceae</taxon>
        <taxon>Streptacidiphilus</taxon>
    </lineage>
</organism>
<dbReference type="RefSeq" id="WP_380584464.1">
    <property type="nucleotide sequence ID" value="NZ_JBHSQJ010000072.1"/>
</dbReference>
<dbReference type="InterPro" id="IPR021408">
    <property type="entry name" value="DUF3046"/>
</dbReference>
<dbReference type="EMBL" id="JBHSQJ010000072">
    <property type="protein sequence ID" value="MFC5909032.1"/>
    <property type="molecule type" value="Genomic_DNA"/>
</dbReference>
<name>A0ABW1G617_9ACTN</name>
<sequence>MRLTEFWKRMNAYFGEAYAESFAKDHVMSELDGLTVSEALASGWDAKTVWQVVCDNQGVPATLR</sequence>
<accession>A0ABW1G617</accession>
<keyword evidence="2" id="KW-1185">Reference proteome</keyword>